<evidence type="ECO:0000256" key="2">
    <source>
        <dbReference type="ARBA" id="ARBA00022801"/>
    </source>
</evidence>
<dbReference type="VEuPathDB" id="FungiDB:MAPG_07153"/>
<evidence type="ECO:0000313" key="4">
    <source>
        <dbReference type="EMBL" id="KLU88166.1"/>
    </source>
</evidence>
<evidence type="ECO:0000313" key="5">
    <source>
        <dbReference type="EnsemblFungi" id="MAPG_07153T0"/>
    </source>
</evidence>
<keyword evidence="3" id="KW-0325">Glycoprotein</keyword>
<dbReference type="STRING" id="644358.A0A0C4E3X6"/>
<dbReference type="Proteomes" id="UP000011715">
    <property type="component" value="Unassembled WGS sequence"/>
</dbReference>
<dbReference type="AlphaFoldDB" id="A0A0C4E3X6"/>
<dbReference type="GO" id="GO:0004553">
    <property type="term" value="F:hydrolase activity, hydrolyzing O-glycosyl compounds"/>
    <property type="evidence" value="ECO:0007669"/>
    <property type="project" value="InterPro"/>
</dbReference>
<comment type="similarity">
    <text evidence="1">Belongs to the glycosyl hydrolase 3 family.</text>
</comment>
<reference evidence="4" key="3">
    <citation type="submission" date="2011-03" db="EMBL/GenBank/DDBJ databases">
        <title>Annotation of Magnaporthe poae ATCC 64411.</title>
        <authorList>
            <person name="Ma L.-J."/>
            <person name="Dead R."/>
            <person name="Young S.K."/>
            <person name="Zeng Q."/>
            <person name="Gargeya S."/>
            <person name="Fitzgerald M."/>
            <person name="Haas B."/>
            <person name="Abouelleil A."/>
            <person name="Alvarado L."/>
            <person name="Arachchi H.M."/>
            <person name="Berlin A."/>
            <person name="Brown A."/>
            <person name="Chapman S.B."/>
            <person name="Chen Z."/>
            <person name="Dunbar C."/>
            <person name="Freedman E."/>
            <person name="Gearin G."/>
            <person name="Gellesch M."/>
            <person name="Goldberg J."/>
            <person name="Griggs A."/>
            <person name="Gujja S."/>
            <person name="Heiman D."/>
            <person name="Howarth C."/>
            <person name="Larson L."/>
            <person name="Lui A."/>
            <person name="MacDonald P.J.P."/>
            <person name="Mehta T."/>
            <person name="Montmayeur A."/>
            <person name="Murphy C."/>
            <person name="Neiman D."/>
            <person name="Pearson M."/>
            <person name="Priest M."/>
            <person name="Roberts A."/>
            <person name="Saif S."/>
            <person name="Shea T."/>
            <person name="Shenoy N."/>
            <person name="Sisk P."/>
            <person name="Stolte C."/>
            <person name="Sykes S."/>
            <person name="Yandava C."/>
            <person name="Wortman J."/>
            <person name="Nusbaum C."/>
            <person name="Birren B."/>
        </authorList>
    </citation>
    <scope>NUCLEOTIDE SEQUENCE</scope>
    <source>
        <strain evidence="4">ATCC 64411</strain>
    </source>
</reference>
<dbReference type="EMBL" id="GL876971">
    <property type="protein sequence ID" value="KLU88166.1"/>
    <property type="molecule type" value="Genomic_DNA"/>
</dbReference>
<dbReference type="InterPro" id="IPR017853">
    <property type="entry name" value="GH"/>
</dbReference>
<accession>A0A0C4E3X6</accession>
<dbReference type="EMBL" id="ADBL01001729">
    <property type="status" value="NOT_ANNOTATED_CDS"/>
    <property type="molecule type" value="Genomic_DNA"/>
</dbReference>
<reference evidence="5" key="4">
    <citation type="journal article" date="2015" name="G3 (Bethesda)">
        <title>Genome sequences of three phytopathogenic species of the Magnaporthaceae family of fungi.</title>
        <authorList>
            <person name="Okagaki L.H."/>
            <person name="Nunes C.C."/>
            <person name="Sailsbery J."/>
            <person name="Clay B."/>
            <person name="Brown D."/>
            <person name="John T."/>
            <person name="Oh Y."/>
            <person name="Young N."/>
            <person name="Fitzgerald M."/>
            <person name="Haas B.J."/>
            <person name="Zeng Q."/>
            <person name="Young S."/>
            <person name="Adiconis X."/>
            <person name="Fan L."/>
            <person name="Levin J.Z."/>
            <person name="Mitchell T.K."/>
            <person name="Okubara P.A."/>
            <person name="Farman M.L."/>
            <person name="Kohn L.M."/>
            <person name="Birren B."/>
            <person name="Ma L.-J."/>
            <person name="Dean R.A."/>
        </authorList>
    </citation>
    <scope>NUCLEOTIDE SEQUENCE</scope>
    <source>
        <strain evidence="5">ATCC 64411 / 73-15</strain>
    </source>
</reference>
<evidence type="ECO:0000256" key="1">
    <source>
        <dbReference type="ARBA" id="ARBA00005336"/>
    </source>
</evidence>
<dbReference type="GO" id="GO:0005975">
    <property type="term" value="P:carbohydrate metabolic process"/>
    <property type="evidence" value="ECO:0007669"/>
    <property type="project" value="InterPro"/>
</dbReference>
<dbReference type="Gene3D" id="3.20.20.300">
    <property type="entry name" value="Glycoside hydrolase, family 3, N-terminal domain"/>
    <property type="match status" value="1"/>
</dbReference>
<dbReference type="EnsemblFungi" id="MAPG_07153T0">
    <property type="protein sequence ID" value="MAPG_07153T0"/>
    <property type="gene ID" value="MAPG_07153"/>
</dbReference>
<reference evidence="6" key="2">
    <citation type="submission" date="2010-05" db="EMBL/GenBank/DDBJ databases">
        <title>The genome sequence of Magnaporthe poae strain ATCC 64411.</title>
        <authorList>
            <person name="Ma L.-J."/>
            <person name="Dead R."/>
            <person name="Young S."/>
            <person name="Zeng Q."/>
            <person name="Koehrsen M."/>
            <person name="Alvarado L."/>
            <person name="Berlin A."/>
            <person name="Chapman S.B."/>
            <person name="Chen Z."/>
            <person name="Freedman E."/>
            <person name="Gellesch M."/>
            <person name="Goldberg J."/>
            <person name="Griggs A."/>
            <person name="Gujja S."/>
            <person name="Heilman E.R."/>
            <person name="Heiman D."/>
            <person name="Hepburn T."/>
            <person name="Howarth C."/>
            <person name="Jen D."/>
            <person name="Larson L."/>
            <person name="Mehta T."/>
            <person name="Neiman D."/>
            <person name="Pearson M."/>
            <person name="Roberts A."/>
            <person name="Saif S."/>
            <person name="Shea T."/>
            <person name="Shenoy N."/>
            <person name="Sisk P."/>
            <person name="Stolte C."/>
            <person name="Sykes S."/>
            <person name="Walk T."/>
            <person name="White J."/>
            <person name="Yandava C."/>
            <person name="Haas B."/>
            <person name="Nusbaum C."/>
            <person name="Birren B."/>
        </authorList>
    </citation>
    <scope>NUCLEOTIDE SEQUENCE [LARGE SCALE GENOMIC DNA]</scope>
    <source>
        <strain evidence="6">ATCC 64411 / 73-15</strain>
    </source>
</reference>
<dbReference type="SUPFAM" id="SSF51445">
    <property type="entry name" value="(Trans)glycosidases"/>
    <property type="match status" value="1"/>
</dbReference>
<keyword evidence="2" id="KW-0378">Hydrolase</keyword>
<name>A0A0C4E3X6_MAGP6</name>
<proteinExistence type="inferred from homology"/>
<reference evidence="5" key="5">
    <citation type="submission" date="2015-06" db="UniProtKB">
        <authorList>
            <consortium name="EnsemblFungi"/>
        </authorList>
    </citation>
    <scope>IDENTIFICATION</scope>
    <source>
        <strain evidence="5">ATCC 64411</strain>
    </source>
</reference>
<evidence type="ECO:0000313" key="6">
    <source>
        <dbReference type="Proteomes" id="UP000011715"/>
    </source>
</evidence>
<keyword evidence="6" id="KW-1185">Reference proteome</keyword>
<reference evidence="4" key="1">
    <citation type="submission" date="2010-05" db="EMBL/GenBank/DDBJ databases">
        <title>The Genome Sequence of Magnaporthe poae strain ATCC 64411.</title>
        <authorList>
            <consortium name="The Broad Institute Genome Sequencing Platform"/>
            <consortium name="Broad Institute Genome Sequencing Center for Infectious Disease"/>
            <person name="Ma L.-J."/>
            <person name="Dead R."/>
            <person name="Young S."/>
            <person name="Zeng Q."/>
            <person name="Koehrsen M."/>
            <person name="Alvarado L."/>
            <person name="Berlin A."/>
            <person name="Chapman S.B."/>
            <person name="Chen Z."/>
            <person name="Freedman E."/>
            <person name="Gellesch M."/>
            <person name="Goldberg J."/>
            <person name="Griggs A."/>
            <person name="Gujja S."/>
            <person name="Heilman E.R."/>
            <person name="Heiman D."/>
            <person name="Hepburn T."/>
            <person name="Howarth C."/>
            <person name="Jen D."/>
            <person name="Larson L."/>
            <person name="Mehta T."/>
            <person name="Neiman D."/>
            <person name="Pearson M."/>
            <person name="Roberts A."/>
            <person name="Saif S."/>
            <person name="Shea T."/>
            <person name="Shenoy N."/>
            <person name="Sisk P."/>
            <person name="Stolte C."/>
            <person name="Sykes S."/>
            <person name="Walk T."/>
            <person name="White J."/>
            <person name="Yandava C."/>
            <person name="Haas B."/>
            <person name="Nusbaum C."/>
            <person name="Birren B."/>
        </authorList>
    </citation>
    <scope>NUCLEOTIDE SEQUENCE</scope>
    <source>
        <strain evidence="4">ATCC 64411</strain>
    </source>
</reference>
<evidence type="ECO:0000256" key="3">
    <source>
        <dbReference type="ARBA" id="ARBA00023180"/>
    </source>
</evidence>
<gene>
    <name evidence="4" type="ORF">MAPG_07153</name>
</gene>
<organism evidence="5 6">
    <name type="scientific">Magnaporthiopsis poae (strain ATCC 64411 / 73-15)</name>
    <name type="common">Kentucky bluegrass fungus</name>
    <name type="synonym">Magnaporthe poae</name>
    <dbReference type="NCBI Taxonomy" id="644358"/>
    <lineage>
        <taxon>Eukaryota</taxon>
        <taxon>Fungi</taxon>
        <taxon>Dikarya</taxon>
        <taxon>Ascomycota</taxon>
        <taxon>Pezizomycotina</taxon>
        <taxon>Sordariomycetes</taxon>
        <taxon>Sordariomycetidae</taxon>
        <taxon>Magnaporthales</taxon>
        <taxon>Magnaporthaceae</taxon>
        <taxon>Magnaporthiopsis</taxon>
    </lineage>
</organism>
<dbReference type="InterPro" id="IPR036962">
    <property type="entry name" value="Glyco_hydro_3_N_sf"/>
</dbReference>
<protein>
    <submittedName>
        <fullName evidence="4 5">Uncharacterized protein</fullName>
    </submittedName>
</protein>
<sequence>MTGMPPSQGTAYYTTKDLTGLTKHLYKSIVTSDRGGTNSTAESVKAGCNIEFPFSTNWWFEKLLTAREQGKVSQQGIDRAAENALTLVQWVEGDAMSAEEEEREDDDRLELVLQRWRRGGHRDGAGLRERRDITAAAAAGRAREGVFGSWRDQAPAHRGWRVRWGLLWHVDVAMGAHGLF</sequence>